<name>A0A9X9PVG9_GULGU</name>
<gene>
    <name evidence="5" type="ORF">BN2614_LOCUS1</name>
</gene>
<feature type="coiled-coil region" evidence="4">
    <location>
        <begin position="300"/>
        <end position="418"/>
    </location>
</feature>
<evidence type="ECO:0000313" key="6">
    <source>
        <dbReference type="Proteomes" id="UP000269945"/>
    </source>
</evidence>
<dbReference type="AlphaFoldDB" id="A0A9X9PVG9"/>
<feature type="non-terminal residue" evidence="5">
    <location>
        <position position="1"/>
    </location>
</feature>
<comment type="subcellular location">
    <subcellularLocation>
        <location evidence="1">Golgi apparatus</location>
    </subcellularLocation>
</comment>
<feature type="coiled-coil region" evidence="4">
    <location>
        <begin position="178"/>
        <end position="226"/>
    </location>
</feature>
<evidence type="ECO:0000313" key="5">
    <source>
        <dbReference type="EMBL" id="VCW68226.1"/>
    </source>
</evidence>
<sequence length="436" mass="50669">MNRHVLGKGTFPGDAVDLADVISSQTQINGLLREIETLEAEVIHWKKLCQCSTQGPNTIDAETLWKLKSHIRDLEQRRMREMDEHQLEVAVLQNIHRQKLADLTDQHRKQLLDYEQVDRLSKEEIGKLTQIIQQKDLEIQGLSSEISAASRCQNGHVEQLQRQLQECALKSKQVLVVLKEKTRENSKLKRDYHRMIDRLAAREADLQRMQEENQKLSTRLESSGQEVFRETIRNLSHIIREKDLEVDALSQKCQTLLTILQTPSTEPRKEKQAILQNVLQAQELRIPAKSEELLSLQEKLRGQLSENELLRQALTSLKERMADFEMDVCRLKEENAKIVETSREKDEEGRRCDRRLADLKLELAEWMEKADALEGKLKSLQGRLHQTNADLEVKEDQLQEFKKQNEVQQEILEDTQKKLMTLVSKAEGMVDKTLLR</sequence>
<dbReference type="Proteomes" id="UP000269945">
    <property type="component" value="Unassembled WGS sequence"/>
</dbReference>
<dbReference type="GO" id="GO:0006888">
    <property type="term" value="P:endoplasmic reticulum to Golgi vesicle-mediated transport"/>
    <property type="evidence" value="ECO:0007669"/>
    <property type="project" value="TreeGrafter"/>
</dbReference>
<dbReference type="GO" id="GO:0031267">
    <property type="term" value="F:small GTPase binding"/>
    <property type="evidence" value="ECO:0007669"/>
    <property type="project" value="TreeGrafter"/>
</dbReference>
<dbReference type="EMBL" id="CYRY02003627">
    <property type="protein sequence ID" value="VCW68226.1"/>
    <property type="molecule type" value="Genomic_DNA"/>
</dbReference>
<comment type="caution">
    <text evidence="5">The sequence shown here is derived from an EMBL/GenBank/DDBJ whole genome shotgun (WGS) entry which is preliminary data.</text>
</comment>
<proteinExistence type="predicted"/>
<dbReference type="GO" id="GO:0005794">
    <property type="term" value="C:Golgi apparatus"/>
    <property type="evidence" value="ECO:0007669"/>
    <property type="project" value="UniProtKB-SubCell"/>
</dbReference>
<evidence type="ECO:0000256" key="3">
    <source>
        <dbReference type="ARBA" id="ARBA00023054"/>
    </source>
</evidence>
<dbReference type="GO" id="GO:0007030">
    <property type="term" value="P:Golgi organization"/>
    <property type="evidence" value="ECO:0007669"/>
    <property type="project" value="TreeGrafter"/>
</dbReference>
<dbReference type="PANTHER" id="PTHR18921:SF2">
    <property type="entry name" value="THYROID RECEPTOR-INTERACTING PROTEIN 11"/>
    <property type="match status" value="1"/>
</dbReference>
<organism evidence="5 6">
    <name type="scientific">Gulo gulo</name>
    <name type="common">Wolverine</name>
    <name type="synonym">Gluton</name>
    <dbReference type="NCBI Taxonomy" id="48420"/>
    <lineage>
        <taxon>Eukaryota</taxon>
        <taxon>Metazoa</taxon>
        <taxon>Chordata</taxon>
        <taxon>Craniata</taxon>
        <taxon>Vertebrata</taxon>
        <taxon>Euteleostomi</taxon>
        <taxon>Mammalia</taxon>
        <taxon>Eutheria</taxon>
        <taxon>Laurasiatheria</taxon>
        <taxon>Carnivora</taxon>
        <taxon>Caniformia</taxon>
        <taxon>Musteloidea</taxon>
        <taxon>Mustelidae</taxon>
        <taxon>Guloninae</taxon>
        <taxon>Gulo</taxon>
    </lineage>
</organism>
<dbReference type="PANTHER" id="PTHR18921">
    <property type="entry name" value="MYOSIN HEAVY CHAIN - RELATED"/>
    <property type="match status" value="1"/>
</dbReference>
<reference evidence="5 6" key="1">
    <citation type="submission" date="2018-10" db="EMBL/GenBank/DDBJ databases">
        <authorList>
            <person name="Ekblom R."/>
            <person name="Jareborg N."/>
        </authorList>
    </citation>
    <scope>NUCLEOTIDE SEQUENCE [LARGE SCALE GENOMIC DNA]</scope>
    <source>
        <tissue evidence="5">Muscle</tissue>
    </source>
</reference>
<feature type="coiled-coil region" evidence="4">
    <location>
        <begin position="21"/>
        <end position="48"/>
    </location>
</feature>
<protein>
    <submittedName>
        <fullName evidence="5">Uncharacterized protein</fullName>
    </submittedName>
</protein>
<evidence type="ECO:0000256" key="2">
    <source>
        <dbReference type="ARBA" id="ARBA00023034"/>
    </source>
</evidence>
<keyword evidence="3 4" id="KW-0175">Coiled coil</keyword>
<accession>A0A9X9PVG9</accession>
<evidence type="ECO:0000256" key="1">
    <source>
        <dbReference type="ARBA" id="ARBA00004555"/>
    </source>
</evidence>
<keyword evidence="2" id="KW-0333">Golgi apparatus</keyword>
<evidence type="ECO:0000256" key="4">
    <source>
        <dbReference type="SAM" id="Coils"/>
    </source>
</evidence>
<keyword evidence="6" id="KW-1185">Reference proteome</keyword>